<dbReference type="Gene3D" id="3.80.10.10">
    <property type="entry name" value="Ribonuclease Inhibitor"/>
    <property type="match status" value="1"/>
</dbReference>
<dbReference type="GO" id="GO:0005737">
    <property type="term" value="C:cytoplasm"/>
    <property type="evidence" value="ECO:0007669"/>
    <property type="project" value="UniProtKB-SubCell"/>
</dbReference>
<evidence type="ECO:0000313" key="5">
    <source>
        <dbReference type="EMBL" id="EFA08469.2"/>
    </source>
</evidence>
<gene>
    <name evidence="5" type="primary">AUGUSTUS-3.0.2_06119</name>
    <name evidence="5" type="ORF">TcasGA2_TC006119</name>
</gene>
<dbReference type="eggNOG" id="KOG1644">
    <property type="taxonomic scope" value="Eukaryota"/>
</dbReference>
<dbReference type="PANTHER" id="PTHR46545:SF1">
    <property type="entry name" value="LEUCINE-RICH REPEAT-CONTAINING PROTEIN 51"/>
    <property type="match status" value="1"/>
</dbReference>
<evidence type="ECO:0000256" key="2">
    <source>
        <dbReference type="ARBA" id="ARBA00022490"/>
    </source>
</evidence>
<dbReference type="STRING" id="7070.D6WUG8"/>
<dbReference type="InterPro" id="IPR032675">
    <property type="entry name" value="LRR_dom_sf"/>
</dbReference>
<dbReference type="AlphaFoldDB" id="D6WUG8"/>
<keyword evidence="6" id="KW-1185">Reference proteome</keyword>
<evidence type="ECO:0000256" key="1">
    <source>
        <dbReference type="ARBA" id="ARBA00004496"/>
    </source>
</evidence>
<dbReference type="InParanoid" id="D6WUG8"/>
<reference evidence="5 6" key="1">
    <citation type="journal article" date="2008" name="Nature">
        <title>The genome of the model beetle and pest Tribolium castaneum.</title>
        <authorList>
            <consortium name="Tribolium Genome Sequencing Consortium"/>
            <person name="Richards S."/>
            <person name="Gibbs R.A."/>
            <person name="Weinstock G.M."/>
            <person name="Brown S.J."/>
            <person name="Denell R."/>
            <person name="Beeman R.W."/>
            <person name="Gibbs R."/>
            <person name="Beeman R.W."/>
            <person name="Brown S.J."/>
            <person name="Bucher G."/>
            <person name="Friedrich M."/>
            <person name="Grimmelikhuijzen C.J."/>
            <person name="Klingler M."/>
            <person name="Lorenzen M."/>
            <person name="Richards S."/>
            <person name="Roth S."/>
            <person name="Schroder R."/>
            <person name="Tautz D."/>
            <person name="Zdobnov E.M."/>
            <person name="Muzny D."/>
            <person name="Gibbs R.A."/>
            <person name="Weinstock G.M."/>
            <person name="Attaway T."/>
            <person name="Bell S."/>
            <person name="Buhay C.J."/>
            <person name="Chandrabose M.N."/>
            <person name="Chavez D."/>
            <person name="Clerk-Blankenburg K.P."/>
            <person name="Cree A."/>
            <person name="Dao M."/>
            <person name="Davis C."/>
            <person name="Chacko J."/>
            <person name="Dinh H."/>
            <person name="Dugan-Rocha S."/>
            <person name="Fowler G."/>
            <person name="Garner T.T."/>
            <person name="Garnes J."/>
            <person name="Gnirke A."/>
            <person name="Hawes A."/>
            <person name="Hernandez J."/>
            <person name="Hines S."/>
            <person name="Holder M."/>
            <person name="Hume J."/>
            <person name="Jhangiani S.N."/>
            <person name="Joshi V."/>
            <person name="Khan Z.M."/>
            <person name="Jackson L."/>
            <person name="Kovar C."/>
            <person name="Kowis A."/>
            <person name="Lee S."/>
            <person name="Lewis L.R."/>
            <person name="Margolis J."/>
            <person name="Morgan M."/>
            <person name="Nazareth L.V."/>
            <person name="Nguyen N."/>
            <person name="Okwuonu G."/>
            <person name="Parker D."/>
            <person name="Richards S."/>
            <person name="Ruiz S.J."/>
            <person name="Santibanez J."/>
            <person name="Savard J."/>
            <person name="Scherer S.E."/>
            <person name="Schneider B."/>
            <person name="Sodergren E."/>
            <person name="Tautz D."/>
            <person name="Vattahil S."/>
            <person name="Villasana D."/>
            <person name="White C.S."/>
            <person name="Wright R."/>
            <person name="Park Y."/>
            <person name="Beeman R.W."/>
            <person name="Lord J."/>
            <person name="Oppert B."/>
            <person name="Lorenzen M."/>
            <person name="Brown S."/>
            <person name="Wang L."/>
            <person name="Savard J."/>
            <person name="Tautz D."/>
            <person name="Richards S."/>
            <person name="Weinstock G."/>
            <person name="Gibbs R.A."/>
            <person name="Liu Y."/>
            <person name="Worley K."/>
            <person name="Weinstock G."/>
            <person name="Elsik C.G."/>
            <person name="Reese J.T."/>
            <person name="Elhaik E."/>
            <person name="Landan G."/>
            <person name="Graur D."/>
            <person name="Arensburger P."/>
            <person name="Atkinson P."/>
            <person name="Beeman R.W."/>
            <person name="Beidler J."/>
            <person name="Brown S.J."/>
            <person name="Demuth J.P."/>
            <person name="Drury D.W."/>
            <person name="Du Y.Z."/>
            <person name="Fujiwara H."/>
            <person name="Lorenzen M."/>
            <person name="Maselli V."/>
            <person name="Osanai M."/>
            <person name="Park Y."/>
            <person name="Robertson H.M."/>
            <person name="Tu Z."/>
            <person name="Wang J.J."/>
            <person name="Wang S."/>
            <person name="Richards S."/>
            <person name="Song H."/>
            <person name="Zhang L."/>
            <person name="Sodergren E."/>
            <person name="Werner D."/>
            <person name="Stanke M."/>
            <person name="Morgenstern B."/>
            <person name="Solovyev V."/>
            <person name="Kosarev P."/>
            <person name="Brown G."/>
            <person name="Chen H.C."/>
            <person name="Ermolaeva O."/>
            <person name="Hlavina W."/>
            <person name="Kapustin Y."/>
            <person name="Kiryutin B."/>
            <person name="Kitts P."/>
            <person name="Maglott D."/>
            <person name="Pruitt K."/>
            <person name="Sapojnikov V."/>
            <person name="Souvorov A."/>
            <person name="Mackey A.J."/>
            <person name="Waterhouse R.M."/>
            <person name="Wyder S."/>
            <person name="Zdobnov E.M."/>
            <person name="Zdobnov E.M."/>
            <person name="Wyder S."/>
            <person name="Kriventseva E.V."/>
            <person name="Kadowaki T."/>
            <person name="Bork P."/>
            <person name="Aranda M."/>
            <person name="Bao R."/>
            <person name="Beermann A."/>
            <person name="Berns N."/>
            <person name="Bolognesi R."/>
            <person name="Bonneton F."/>
            <person name="Bopp D."/>
            <person name="Brown S.J."/>
            <person name="Bucher G."/>
            <person name="Butts T."/>
            <person name="Chaumot A."/>
            <person name="Denell R.E."/>
            <person name="Ferrier D.E."/>
            <person name="Friedrich M."/>
            <person name="Gordon C.M."/>
            <person name="Jindra M."/>
            <person name="Klingler M."/>
            <person name="Lan Q."/>
            <person name="Lattorff H.M."/>
            <person name="Laudet V."/>
            <person name="von Levetsow C."/>
            <person name="Liu Z."/>
            <person name="Lutz R."/>
            <person name="Lynch J.A."/>
            <person name="da Fonseca R.N."/>
            <person name="Posnien N."/>
            <person name="Reuter R."/>
            <person name="Roth S."/>
            <person name="Savard J."/>
            <person name="Schinko J.B."/>
            <person name="Schmitt C."/>
            <person name="Schoppmeier M."/>
            <person name="Schroder R."/>
            <person name="Shippy T.D."/>
            <person name="Simonnet F."/>
            <person name="Marques-Souza H."/>
            <person name="Tautz D."/>
            <person name="Tomoyasu Y."/>
            <person name="Trauner J."/>
            <person name="Van der Zee M."/>
            <person name="Vervoort M."/>
            <person name="Wittkopp N."/>
            <person name="Wimmer E.A."/>
            <person name="Yang X."/>
            <person name="Jones A.K."/>
            <person name="Sattelle D.B."/>
            <person name="Ebert P.R."/>
            <person name="Nelson D."/>
            <person name="Scott J.G."/>
            <person name="Beeman R.W."/>
            <person name="Muthukrishnan S."/>
            <person name="Kramer K.J."/>
            <person name="Arakane Y."/>
            <person name="Beeman R.W."/>
            <person name="Zhu Q."/>
            <person name="Hogenkamp D."/>
            <person name="Dixit R."/>
            <person name="Oppert B."/>
            <person name="Jiang H."/>
            <person name="Zou Z."/>
            <person name="Marshall J."/>
            <person name="Elpidina E."/>
            <person name="Vinokurov K."/>
            <person name="Oppert C."/>
            <person name="Zou Z."/>
            <person name="Evans J."/>
            <person name="Lu Z."/>
            <person name="Zhao P."/>
            <person name="Sumathipala N."/>
            <person name="Altincicek B."/>
            <person name="Vilcinskas A."/>
            <person name="Williams M."/>
            <person name="Hultmark D."/>
            <person name="Hetru C."/>
            <person name="Jiang H."/>
            <person name="Grimmelikhuijzen C.J."/>
            <person name="Hauser F."/>
            <person name="Cazzamali G."/>
            <person name="Williamson M."/>
            <person name="Park Y."/>
            <person name="Li B."/>
            <person name="Tanaka Y."/>
            <person name="Predel R."/>
            <person name="Neupert S."/>
            <person name="Schachtner J."/>
            <person name="Verleyen P."/>
            <person name="Raible F."/>
            <person name="Bork P."/>
            <person name="Friedrich M."/>
            <person name="Walden K.K."/>
            <person name="Robertson H.M."/>
            <person name="Angeli S."/>
            <person name="Foret S."/>
            <person name="Bucher G."/>
            <person name="Schuetz S."/>
            <person name="Maleszka R."/>
            <person name="Wimmer E.A."/>
            <person name="Beeman R.W."/>
            <person name="Lorenzen M."/>
            <person name="Tomoyasu Y."/>
            <person name="Miller S.C."/>
            <person name="Grossmann D."/>
            <person name="Bucher G."/>
        </authorList>
    </citation>
    <scope>NUCLEOTIDE SEQUENCE [LARGE SCALE GENOMIC DNA]</scope>
    <source>
        <strain evidence="5 6">Georgia GA2</strain>
    </source>
</reference>
<dbReference type="PANTHER" id="PTHR46545">
    <property type="entry name" value="LEUCINE-RICH REPEAT-CONTAINING PROTEIN 51"/>
    <property type="match status" value="1"/>
</dbReference>
<dbReference type="Pfam" id="PF14580">
    <property type="entry name" value="LRR_9"/>
    <property type="match status" value="1"/>
</dbReference>
<evidence type="ECO:0000313" key="6">
    <source>
        <dbReference type="Proteomes" id="UP000007266"/>
    </source>
</evidence>
<evidence type="ECO:0000256" key="3">
    <source>
        <dbReference type="ARBA" id="ARBA00022614"/>
    </source>
</evidence>
<proteinExistence type="predicted"/>
<dbReference type="Proteomes" id="UP000007266">
    <property type="component" value="Linkage group 8"/>
</dbReference>
<keyword evidence="2" id="KW-0963">Cytoplasm</keyword>
<reference evidence="5 6" key="2">
    <citation type="journal article" date="2010" name="Nucleic Acids Res.">
        <title>BeetleBase in 2010: revisions to provide comprehensive genomic information for Tribolium castaneum.</title>
        <authorList>
            <person name="Kim H.S."/>
            <person name="Murphy T."/>
            <person name="Xia J."/>
            <person name="Caragea D."/>
            <person name="Park Y."/>
            <person name="Beeman R.W."/>
            <person name="Lorenzen M.D."/>
            <person name="Butcher S."/>
            <person name="Manak J.R."/>
            <person name="Brown S.J."/>
        </authorList>
    </citation>
    <scope>GENOME REANNOTATION</scope>
    <source>
        <strain evidence="5 6">Georgia GA2</strain>
    </source>
</reference>
<evidence type="ECO:0000256" key="4">
    <source>
        <dbReference type="ARBA" id="ARBA00022737"/>
    </source>
</evidence>
<dbReference type="HOGENOM" id="CLU_095080_1_0_1"/>
<keyword evidence="3" id="KW-0433">Leucine-rich repeat</keyword>
<accession>D6WUG8</accession>
<dbReference type="EMBL" id="KQ971357">
    <property type="protein sequence ID" value="EFA08469.2"/>
    <property type="molecule type" value="Genomic_DNA"/>
</dbReference>
<protein>
    <submittedName>
        <fullName evidence="5">Leucine-rich repeat-containing protein 51-like Protein</fullName>
    </submittedName>
</protein>
<keyword evidence="4" id="KW-0677">Repeat</keyword>
<name>D6WUG8_TRICA</name>
<comment type="subcellular location">
    <subcellularLocation>
        <location evidence="1">Cytoplasm</location>
    </subcellularLocation>
</comment>
<sequence length="197" mass="22679">MQIDEKRELETSKPADFSFKKLKLLEATGPEQARASRLGGVPERGAQHKKFLTRSVWLNNNRLKNIKNLDVFIDSILEFPERLGWIDFSFNQLTEIQDTILKFSDLKIVYFHGNCIESLDQILKLKNLKMLKTITFHGNPISNLAHYRNYIIAALPQIDNLDFTPVLKNEKLAPKPAEFLKDVRAIRGTKEVNKGDD</sequence>
<dbReference type="SUPFAM" id="SSF52058">
    <property type="entry name" value="L domain-like"/>
    <property type="match status" value="1"/>
</dbReference>
<dbReference type="OMA" id="RTERQEM"/>
<organism evidence="5 6">
    <name type="scientific">Tribolium castaneum</name>
    <name type="common">Red flour beetle</name>
    <dbReference type="NCBI Taxonomy" id="7070"/>
    <lineage>
        <taxon>Eukaryota</taxon>
        <taxon>Metazoa</taxon>
        <taxon>Ecdysozoa</taxon>
        <taxon>Arthropoda</taxon>
        <taxon>Hexapoda</taxon>
        <taxon>Insecta</taxon>
        <taxon>Pterygota</taxon>
        <taxon>Neoptera</taxon>
        <taxon>Endopterygota</taxon>
        <taxon>Coleoptera</taxon>
        <taxon>Polyphaga</taxon>
        <taxon>Cucujiformia</taxon>
        <taxon>Tenebrionidae</taxon>
        <taxon>Tenebrionidae incertae sedis</taxon>
        <taxon>Tribolium</taxon>
    </lineage>
</organism>
<dbReference type="GO" id="GO:0007010">
    <property type="term" value="P:cytoskeleton organization"/>
    <property type="evidence" value="ECO:0000318"/>
    <property type="project" value="GO_Central"/>
</dbReference>